<dbReference type="GO" id="GO:0042773">
    <property type="term" value="P:ATP synthesis coupled electron transport"/>
    <property type="evidence" value="ECO:0007669"/>
    <property type="project" value="TreeGrafter"/>
</dbReference>
<comment type="function">
    <text evidence="11 13">Subunits I and II form the functional core of the enzyme complex. Electrons originating in cytochrome c are transferred via heme a and Cu(A) to the binuclear center formed by heme a3 and Cu(B).</text>
</comment>
<keyword evidence="10 14" id="KW-0472">Membrane</keyword>
<dbReference type="Pfam" id="PF02790">
    <property type="entry name" value="COX2_TM"/>
    <property type="match status" value="1"/>
</dbReference>
<evidence type="ECO:0000256" key="11">
    <source>
        <dbReference type="ARBA" id="ARBA00024688"/>
    </source>
</evidence>
<evidence type="ECO:0000256" key="10">
    <source>
        <dbReference type="ARBA" id="ARBA00023136"/>
    </source>
</evidence>
<feature type="transmembrane region" description="Helical" evidence="14">
    <location>
        <begin position="80"/>
        <end position="99"/>
    </location>
</feature>
<dbReference type="Gene3D" id="1.10.287.90">
    <property type="match status" value="1"/>
</dbReference>
<evidence type="ECO:0000256" key="13">
    <source>
        <dbReference type="RuleBase" id="RU004024"/>
    </source>
</evidence>
<feature type="domain" description="Cytochrome oxidase subunit II transmembrane region profile" evidence="16">
    <location>
        <begin position="14"/>
        <end position="112"/>
    </location>
</feature>
<dbReference type="InterPro" id="IPR036257">
    <property type="entry name" value="Cyt_c_oxidase_su2_TM_sf"/>
</dbReference>
<keyword evidence="7 12" id="KW-0249">Electron transport</keyword>
<comment type="cofactor">
    <cofactor evidence="13">
        <name>Cu cation</name>
        <dbReference type="ChEBI" id="CHEBI:23378"/>
    </cofactor>
    <text evidence="13">Binds a copper A center.</text>
</comment>
<evidence type="ECO:0000256" key="5">
    <source>
        <dbReference type="ARBA" id="ARBA00022692"/>
    </source>
</evidence>
<dbReference type="PANTHER" id="PTHR22888:SF18">
    <property type="entry name" value="CYTOCHROME BO(3) UBIQUINOL OXIDASE SUBUNIT 2"/>
    <property type="match status" value="1"/>
</dbReference>
<dbReference type="STRING" id="1385513.N780_14040"/>
<keyword evidence="3 12" id="KW-0813">Transport</keyword>
<dbReference type="GO" id="GO:0016491">
    <property type="term" value="F:oxidoreductase activity"/>
    <property type="evidence" value="ECO:0007669"/>
    <property type="project" value="InterPro"/>
</dbReference>
<feature type="transmembrane region" description="Helical" evidence="14">
    <location>
        <begin position="36"/>
        <end position="59"/>
    </location>
</feature>
<dbReference type="eggNOG" id="COG1622">
    <property type="taxonomic scope" value="Bacteria"/>
</dbReference>
<comment type="caution">
    <text evidence="17">The sequence shown here is derived from an EMBL/GenBank/DDBJ whole genome shotgun (WGS) entry which is preliminary data.</text>
</comment>
<dbReference type="Pfam" id="PF00116">
    <property type="entry name" value="COX2"/>
    <property type="match status" value="1"/>
</dbReference>
<dbReference type="GO" id="GO:0005886">
    <property type="term" value="C:plasma membrane"/>
    <property type="evidence" value="ECO:0007669"/>
    <property type="project" value="UniProtKB-SubCell"/>
</dbReference>
<dbReference type="OrthoDB" id="9781261at2"/>
<dbReference type="PRINTS" id="PR01166">
    <property type="entry name" value="CYCOXIDASEII"/>
</dbReference>
<dbReference type="AlphaFoldDB" id="A0A0A2V126"/>
<reference evidence="17 18" key="1">
    <citation type="submission" date="2013-08" db="EMBL/GenBank/DDBJ databases">
        <title>Genome of Pontibacillus chungwhensis.</title>
        <authorList>
            <person name="Wang Q."/>
            <person name="Wang G."/>
        </authorList>
    </citation>
    <scope>NUCLEOTIDE SEQUENCE [LARGE SCALE GENOMIC DNA]</scope>
    <source>
        <strain evidence="17 18">BH030062</strain>
    </source>
</reference>
<keyword evidence="18" id="KW-1185">Reference proteome</keyword>
<feature type="domain" description="Cytochrome oxidase subunit II copper A binding" evidence="15">
    <location>
        <begin position="117"/>
        <end position="228"/>
    </location>
</feature>
<sequence length="234" mass="27106">MKKIKWLVASLFIFLTGCNLRVLDPKSETARDQSFLIQFSFALMMIVFAIVIILFVWFLSKYRENDQNKDYIPADEKGSPWLEITWTVIPFILLAILAVPTVSITFEQSAQVESTPANAVQIEVTGQQFSWTFSYQNGVETVNNLRLPVDRPVEFTLRSEDIIHSFWIPKLGGKKDLIPGKTRRMIVTPEETGTYQGKCAEFCGREHTKMRFTTTVMEESEYEQWLQEMKEKIE</sequence>
<dbReference type="Proteomes" id="UP000030153">
    <property type="component" value="Unassembled WGS sequence"/>
</dbReference>
<evidence type="ECO:0000256" key="9">
    <source>
        <dbReference type="ARBA" id="ARBA00023008"/>
    </source>
</evidence>
<evidence type="ECO:0000256" key="4">
    <source>
        <dbReference type="ARBA" id="ARBA00022660"/>
    </source>
</evidence>
<gene>
    <name evidence="17" type="ORF">N780_14040</name>
</gene>
<name>A0A0A2V126_9BACI</name>
<keyword evidence="6 13" id="KW-0479">Metal-binding</keyword>
<evidence type="ECO:0000313" key="18">
    <source>
        <dbReference type="Proteomes" id="UP000030153"/>
    </source>
</evidence>
<organism evidence="17 18">
    <name type="scientific">Pontibacillus chungwhensis BH030062</name>
    <dbReference type="NCBI Taxonomy" id="1385513"/>
    <lineage>
        <taxon>Bacteria</taxon>
        <taxon>Bacillati</taxon>
        <taxon>Bacillota</taxon>
        <taxon>Bacilli</taxon>
        <taxon>Bacillales</taxon>
        <taxon>Bacillaceae</taxon>
        <taxon>Pontibacillus</taxon>
    </lineage>
</organism>
<evidence type="ECO:0000256" key="6">
    <source>
        <dbReference type="ARBA" id="ARBA00022723"/>
    </source>
</evidence>
<dbReference type="Gene3D" id="2.60.40.420">
    <property type="entry name" value="Cupredoxins - blue copper proteins"/>
    <property type="match status" value="1"/>
</dbReference>
<dbReference type="InterPro" id="IPR014222">
    <property type="entry name" value="Cyt_c_oxidase_su2"/>
</dbReference>
<dbReference type="SUPFAM" id="SSF81464">
    <property type="entry name" value="Cytochrome c oxidase subunit II-like, transmembrane region"/>
    <property type="match status" value="1"/>
</dbReference>
<dbReference type="GO" id="GO:0004129">
    <property type="term" value="F:cytochrome-c oxidase activity"/>
    <property type="evidence" value="ECO:0007669"/>
    <property type="project" value="UniProtKB-EC"/>
</dbReference>
<evidence type="ECO:0000259" key="15">
    <source>
        <dbReference type="PROSITE" id="PS50857"/>
    </source>
</evidence>
<dbReference type="EMBL" id="AVBG01000002">
    <property type="protein sequence ID" value="KGP92511.1"/>
    <property type="molecule type" value="Genomic_DNA"/>
</dbReference>
<evidence type="ECO:0000256" key="2">
    <source>
        <dbReference type="ARBA" id="ARBA00007866"/>
    </source>
</evidence>
<evidence type="ECO:0000256" key="7">
    <source>
        <dbReference type="ARBA" id="ARBA00022982"/>
    </source>
</evidence>
<accession>A0A0A2V126</accession>
<dbReference type="PANTHER" id="PTHR22888">
    <property type="entry name" value="CYTOCHROME C OXIDASE, SUBUNIT II"/>
    <property type="match status" value="1"/>
</dbReference>
<dbReference type="NCBIfam" id="TIGR02866">
    <property type="entry name" value="CoxB"/>
    <property type="match status" value="1"/>
</dbReference>
<keyword evidence="4 12" id="KW-0679">Respiratory chain</keyword>
<dbReference type="PROSITE" id="PS50857">
    <property type="entry name" value="COX2_CUA"/>
    <property type="match status" value="1"/>
</dbReference>
<protein>
    <recommendedName>
        <fullName evidence="13">Cytochrome c oxidase subunit 2</fullName>
        <ecNumber evidence="13">7.1.1.9</ecNumber>
    </recommendedName>
</protein>
<evidence type="ECO:0000256" key="1">
    <source>
        <dbReference type="ARBA" id="ARBA00004141"/>
    </source>
</evidence>
<evidence type="ECO:0000256" key="3">
    <source>
        <dbReference type="ARBA" id="ARBA00022448"/>
    </source>
</evidence>
<evidence type="ECO:0000256" key="14">
    <source>
        <dbReference type="SAM" id="Phobius"/>
    </source>
</evidence>
<comment type="catalytic activity">
    <reaction evidence="13">
        <text>4 Fe(II)-[cytochrome c] + O2 + 8 H(+)(in) = 4 Fe(III)-[cytochrome c] + 2 H2O + 4 H(+)(out)</text>
        <dbReference type="Rhea" id="RHEA:11436"/>
        <dbReference type="Rhea" id="RHEA-COMP:10350"/>
        <dbReference type="Rhea" id="RHEA-COMP:14399"/>
        <dbReference type="ChEBI" id="CHEBI:15377"/>
        <dbReference type="ChEBI" id="CHEBI:15378"/>
        <dbReference type="ChEBI" id="CHEBI:15379"/>
        <dbReference type="ChEBI" id="CHEBI:29033"/>
        <dbReference type="ChEBI" id="CHEBI:29034"/>
        <dbReference type="EC" id="7.1.1.9"/>
    </reaction>
</comment>
<dbReference type="PROSITE" id="PS51257">
    <property type="entry name" value="PROKAR_LIPOPROTEIN"/>
    <property type="match status" value="1"/>
</dbReference>
<evidence type="ECO:0000256" key="12">
    <source>
        <dbReference type="RuleBase" id="RU000456"/>
    </source>
</evidence>
<dbReference type="GO" id="GO:0005507">
    <property type="term" value="F:copper ion binding"/>
    <property type="evidence" value="ECO:0007669"/>
    <property type="project" value="InterPro"/>
</dbReference>
<evidence type="ECO:0000313" key="17">
    <source>
        <dbReference type="EMBL" id="KGP92511.1"/>
    </source>
</evidence>
<evidence type="ECO:0000256" key="8">
    <source>
        <dbReference type="ARBA" id="ARBA00022989"/>
    </source>
</evidence>
<dbReference type="EC" id="7.1.1.9" evidence="13"/>
<dbReference type="InterPro" id="IPR008972">
    <property type="entry name" value="Cupredoxin"/>
</dbReference>
<keyword evidence="9 13" id="KW-0186">Copper</keyword>
<dbReference type="InterPro" id="IPR045187">
    <property type="entry name" value="CcO_II"/>
</dbReference>
<dbReference type="RefSeq" id="WP_052114866.1">
    <property type="nucleotide sequence ID" value="NZ_AVBG01000002.1"/>
</dbReference>
<dbReference type="SUPFAM" id="SSF49503">
    <property type="entry name" value="Cupredoxins"/>
    <property type="match status" value="1"/>
</dbReference>
<comment type="subcellular location">
    <subcellularLocation>
        <location evidence="12">Cell membrane</location>
        <topology evidence="12">Multi-pass membrane protein</topology>
    </subcellularLocation>
    <subcellularLocation>
        <location evidence="1">Membrane</location>
        <topology evidence="1">Multi-pass membrane protein</topology>
    </subcellularLocation>
</comment>
<dbReference type="InterPro" id="IPR011759">
    <property type="entry name" value="Cyt_c_oxidase_su2_TM_dom"/>
</dbReference>
<keyword evidence="8 14" id="KW-1133">Transmembrane helix</keyword>
<dbReference type="PROSITE" id="PS50999">
    <property type="entry name" value="COX2_TM"/>
    <property type="match status" value="1"/>
</dbReference>
<comment type="similarity">
    <text evidence="2 12">Belongs to the cytochrome c oxidase subunit 2 family.</text>
</comment>
<evidence type="ECO:0000259" key="16">
    <source>
        <dbReference type="PROSITE" id="PS50999"/>
    </source>
</evidence>
<dbReference type="InterPro" id="IPR002429">
    <property type="entry name" value="CcO_II-like_C"/>
</dbReference>
<keyword evidence="5 12" id="KW-0812">Transmembrane</keyword>
<proteinExistence type="inferred from homology"/>